<dbReference type="OrthoDB" id="9808939at2"/>
<dbReference type="Gene3D" id="3.40.1010.10">
    <property type="entry name" value="Cobalt-precorrin-4 Transmethylase, Domain 1"/>
    <property type="match status" value="1"/>
</dbReference>
<organism evidence="1 2">
    <name type="scientific">Aneurinibacillus soli</name>
    <dbReference type="NCBI Taxonomy" id="1500254"/>
    <lineage>
        <taxon>Bacteria</taxon>
        <taxon>Bacillati</taxon>
        <taxon>Bacillota</taxon>
        <taxon>Bacilli</taxon>
        <taxon>Bacillales</taxon>
        <taxon>Paenibacillaceae</taxon>
        <taxon>Aneurinibacillus group</taxon>
        <taxon>Aneurinibacillus</taxon>
    </lineage>
</organism>
<dbReference type="GO" id="GO:0046076">
    <property type="term" value="P:dTTP catabolic process"/>
    <property type="evidence" value="ECO:0007669"/>
    <property type="project" value="TreeGrafter"/>
</dbReference>
<dbReference type="InterPro" id="IPR048011">
    <property type="entry name" value="NTP-PPase_MazG-like_C"/>
</dbReference>
<dbReference type="InterPro" id="IPR048015">
    <property type="entry name" value="NTP-PPase_MazG-like_N"/>
</dbReference>
<dbReference type="SUPFAM" id="SSF101386">
    <property type="entry name" value="all-alpha NTP pyrophosphatases"/>
    <property type="match status" value="2"/>
</dbReference>
<dbReference type="FunFam" id="1.10.287.1080:FF:000003">
    <property type="entry name" value="Nucleoside triphosphate pyrophosphohydrolase"/>
    <property type="match status" value="1"/>
</dbReference>
<dbReference type="AlphaFoldDB" id="A0A0U5B5C6"/>
<sequence>MKKLVIIGLGAGNLEGLPLGVYRAIKEAEHLYLRTAHHPVVDELVAEGVTFESFDHVYEAHDDFPEVYEEISERLLKLASEYTTLTYAVPGHPLVAERAVQLLLAKAPERGIEVEVKGGQSFLDPAFAALKVDPVEGFALLDATDLREHQLQPTMHQLICQVYDSFVASDVKLTMMEVYPDEYPVTVVTAAGIAGQEQITTVPLYELDRLDTYTNLTTVYVPPTEDDQALNRQFFRLRDIVAILRGPDGCPWDRAQTHESIRKNLIEETYEVLETIDDDDPDAMCEEMGDLLLQIMLHAQMAEEDGYFTVRDIIAGLNEKLIRRHPHVFGTSEAGNEVEALQNWEAIKKEEKKEKGTDRAASRLDGVPRDLPALMKAYKYQKKAAQVGFDWDELEEVLDKVKEEWQELREATTPEHQREELGDLLFAIVNVARFMKIDPEEALALTNKKFYSRFSYIEQSLEEAGKAFEDVTLDDMEALWQAAKQEEKEEETE</sequence>
<evidence type="ECO:0000313" key="1">
    <source>
        <dbReference type="EMBL" id="BAU26188.1"/>
    </source>
</evidence>
<dbReference type="GO" id="GO:0006950">
    <property type="term" value="P:response to stress"/>
    <property type="evidence" value="ECO:0007669"/>
    <property type="project" value="UniProtKB-ARBA"/>
</dbReference>
<name>A0A0U5B5C6_9BACL</name>
<dbReference type="Proteomes" id="UP000217696">
    <property type="component" value="Chromosome"/>
</dbReference>
<proteinExistence type="predicted"/>
<reference evidence="1 2" key="1">
    <citation type="submission" date="2015-12" db="EMBL/GenBank/DDBJ databases">
        <title>Genome sequence of Aneurinibacillus soli.</title>
        <authorList>
            <person name="Lee J.S."/>
            <person name="Lee K.C."/>
            <person name="Kim K.K."/>
            <person name="Lee B.W."/>
        </authorList>
    </citation>
    <scope>NUCLEOTIDE SEQUENCE [LARGE SCALE GENOMIC DNA]</scope>
    <source>
        <strain evidence="1 2">CB4</strain>
    </source>
</reference>
<dbReference type="InterPro" id="IPR000878">
    <property type="entry name" value="4pyrrol_Mease"/>
</dbReference>
<dbReference type="GO" id="GO:0047693">
    <property type="term" value="F:ATP diphosphatase activity"/>
    <property type="evidence" value="ECO:0007669"/>
    <property type="project" value="UniProtKB-EC"/>
</dbReference>
<dbReference type="InterPro" id="IPR011551">
    <property type="entry name" value="NTP_PyrPHydrolase_MazG"/>
</dbReference>
<accession>A0A0U5B5C6</accession>
<evidence type="ECO:0000313" key="2">
    <source>
        <dbReference type="Proteomes" id="UP000217696"/>
    </source>
</evidence>
<dbReference type="PANTHER" id="PTHR30522:SF0">
    <property type="entry name" value="NUCLEOSIDE TRIPHOSPHATE PYROPHOSPHOHYDROLASE"/>
    <property type="match status" value="1"/>
</dbReference>
<dbReference type="KEGG" id="asoc:CB4_00293"/>
<dbReference type="Pfam" id="PF00590">
    <property type="entry name" value="TP_methylase"/>
    <property type="match status" value="1"/>
</dbReference>
<dbReference type="InterPro" id="IPR024180">
    <property type="entry name" value="Tetrapyrrole_Mease/MazG_pred"/>
</dbReference>
<dbReference type="PIRSF" id="PIRSF002845">
    <property type="entry name" value="Ttrprl_mtas_MazG"/>
    <property type="match status" value="1"/>
</dbReference>
<dbReference type="PANTHER" id="PTHR30522">
    <property type="entry name" value="NUCLEOSIDE TRIPHOSPHATE PYROPHOSPHOHYDROLASE"/>
    <property type="match status" value="1"/>
</dbReference>
<dbReference type="GO" id="GO:0008168">
    <property type="term" value="F:methyltransferase activity"/>
    <property type="evidence" value="ECO:0007669"/>
    <property type="project" value="InterPro"/>
</dbReference>
<dbReference type="EMBL" id="AP017312">
    <property type="protein sequence ID" value="BAU26188.1"/>
    <property type="molecule type" value="Genomic_DNA"/>
</dbReference>
<dbReference type="CDD" id="cd11529">
    <property type="entry name" value="NTP-PPase_MazG_Cterm"/>
    <property type="match status" value="1"/>
</dbReference>
<dbReference type="EC" id="3.6.1.8" evidence="1"/>
<dbReference type="InterPro" id="IPR035013">
    <property type="entry name" value="YabN_N"/>
</dbReference>
<dbReference type="InterPro" id="IPR014777">
    <property type="entry name" value="4pyrrole_Mease_sub1"/>
</dbReference>
<dbReference type="InterPro" id="IPR035996">
    <property type="entry name" value="4pyrrol_Methylase_sf"/>
</dbReference>
<dbReference type="NCBIfam" id="NF007113">
    <property type="entry name" value="PRK09562.1"/>
    <property type="match status" value="1"/>
</dbReference>
<dbReference type="SUPFAM" id="SSF53790">
    <property type="entry name" value="Tetrapyrrole methylase"/>
    <property type="match status" value="1"/>
</dbReference>
<dbReference type="Pfam" id="PF03819">
    <property type="entry name" value="MazG"/>
    <property type="match status" value="2"/>
</dbReference>
<dbReference type="FunFam" id="1.10.287.1080:FF:000001">
    <property type="entry name" value="Nucleoside triphosphate pyrophosphohydrolase"/>
    <property type="match status" value="1"/>
</dbReference>
<dbReference type="GO" id="GO:0006203">
    <property type="term" value="P:dGTP catabolic process"/>
    <property type="evidence" value="ECO:0007669"/>
    <property type="project" value="TreeGrafter"/>
</dbReference>
<dbReference type="GO" id="GO:0046061">
    <property type="term" value="P:dATP catabolic process"/>
    <property type="evidence" value="ECO:0007669"/>
    <property type="project" value="TreeGrafter"/>
</dbReference>
<dbReference type="CDD" id="cd11723">
    <property type="entry name" value="YabN_N_like"/>
    <property type="match status" value="1"/>
</dbReference>
<dbReference type="GO" id="GO:0046052">
    <property type="term" value="P:UTP catabolic process"/>
    <property type="evidence" value="ECO:0007669"/>
    <property type="project" value="TreeGrafter"/>
</dbReference>
<keyword evidence="1" id="KW-0378">Hydrolase</keyword>
<dbReference type="CDD" id="cd11528">
    <property type="entry name" value="NTP-PPase_MazG_Nterm"/>
    <property type="match status" value="1"/>
</dbReference>
<gene>
    <name evidence="1" type="primary">mazG</name>
    <name evidence="1" type="ORF">CB4_00293</name>
</gene>
<dbReference type="InterPro" id="IPR004518">
    <property type="entry name" value="MazG-like_dom"/>
</dbReference>
<dbReference type="RefSeq" id="WP_096463255.1">
    <property type="nucleotide sequence ID" value="NZ_AP017312.1"/>
</dbReference>
<keyword evidence="2" id="KW-1185">Reference proteome</keyword>
<dbReference type="GO" id="GO:0046047">
    <property type="term" value="P:TTP catabolic process"/>
    <property type="evidence" value="ECO:0007669"/>
    <property type="project" value="TreeGrafter"/>
</dbReference>
<protein>
    <submittedName>
        <fullName evidence="1">Nucleoside triphosphate pyrophosphohydrolase</fullName>
        <ecNumber evidence="1">3.6.1.8</ecNumber>
    </submittedName>
</protein>
<dbReference type="GO" id="GO:0046081">
    <property type="term" value="P:dUTP catabolic process"/>
    <property type="evidence" value="ECO:0007669"/>
    <property type="project" value="TreeGrafter"/>
</dbReference>
<dbReference type="NCBIfam" id="TIGR00444">
    <property type="entry name" value="mazG"/>
    <property type="match status" value="1"/>
</dbReference>
<dbReference type="Gene3D" id="1.10.287.1080">
    <property type="entry name" value="MazG-like"/>
    <property type="match status" value="2"/>
</dbReference>